<comment type="caution">
    <text evidence="1">The sequence shown here is derived from an EMBL/GenBank/DDBJ whole genome shotgun (WGS) entry which is preliminary data.</text>
</comment>
<accession>A0ABU9HYU6</accession>
<dbReference type="Pfam" id="PF18939">
    <property type="entry name" value="DUF5686"/>
    <property type="match status" value="1"/>
</dbReference>
<reference evidence="1 2" key="1">
    <citation type="submission" date="2024-04" db="EMBL/GenBank/DDBJ databases">
        <title>Flavobacterium sp. DGU11 16S ribosomal RNA gene Genome sequencing and assembly.</title>
        <authorList>
            <person name="Park S."/>
        </authorList>
    </citation>
    <scope>NUCLEOTIDE SEQUENCE [LARGE SCALE GENOMIC DNA]</scope>
    <source>
        <strain evidence="1 2">DGU11</strain>
    </source>
</reference>
<proteinExistence type="predicted"/>
<gene>
    <name evidence="1" type="ORF">AAEO56_13690</name>
</gene>
<evidence type="ECO:0000313" key="1">
    <source>
        <dbReference type="EMBL" id="MEL1245324.1"/>
    </source>
</evidence>
<evidence type="ECO:0000313" key="2">
    <source>
        <dbReference type="Proteomes" id="UP001464555"/>
    </source>
</evidence>
<dbReference type="Proteomes" id="UP001464555">
    <property type="component" value="Unassembled WGS sequence"/>
</dbReference>
<dbReference type="InterPro" id="IPR043741">
    <property type="entry name" value="DUF5686"/>
</dbReference>
<dbReference type="InterPro" id="IPR008969">
    <property type="entry name" value="CarboxyPept-like_regulatory"/>
</dbReference>
<dbReference type="SUPFAM" id="SSF49464">
    <property type="entry name" value="Carboxypeptidase regulatory domain-like"/>
    <property type="match status" value="1"/>
</dbReference>
<keyword evidence="2" id="KW-1185">Reference proteome</keyword>
<dbReference type="Pfam" id="PF13715">
    <property type="entry name" value="CarbopepD_reg_2"/>
    <property type="match status" value="1"/>
</dbReference>
<dbReference type="Gene3D" id="2.60.40.1120">
    <property type="entry name" value="Carboxypeptidase-like, regulatory domain"/>
    <property type="match status" value="1"/>
</dbReference>
<organism evidence="1 2">
    <name type="scientific">Flavobacterium arundinis</name>
    <dbReference type="NCBI Taxonomy" id="3139143"/>
    <lineage>
        <taxon>Bacteria</taxon>
        <taxon>Pseudomonadati</taxon>
        <taxon>Bacteroidota</taxon>
        <taxon>Flavobacteriia</taxon>
        <taxon>Flavobacteriales</taxon>
        <taxon>Flavobacteriaceae</taxon>
        <taxon>Flavobacterium</taxon>
    </lineage>
</organism>
<dbReference type="EMBL" id="JBBYHR010000008">
    <property type="protein sequence ID" value="MEL1245324.1"/>
    <property type="molecule type" value="Genomic_DNA"/>
</dbReference>
<protein>
    <submittedName>
        <fullName evidence="1">DUF5686 and carboxypeptidase regulatory-like domain-containing protein</fullName>
    </submittedName>
</protein>
<name>A0ABU9HYU6_9FLAO</name>
<dbReference type="RefSeq" id="WP_341697638.1">
    <property type="nucleotide sequence ID" value="NZ_JBBYHR010000008.1"/>
</dbReference>
<sequence length="827" mass="94374">MHKLITTIFLLFGLASFGQIKGKITSTNGESIPFVSITIENTYTGTTANEAGQYDLPFKTKGKYTVIFQSIGYKTKKIAVNIASFPHVLDVVMEDESYEMKELTISKGEDPAYAIIRQAIAHKKENSEKTGRFEADFYSKGIFRVKNVPKRIMGMDVRVEANNAGTILDSTGSGIIYLSETVSHITFEQPKNLKEKIIASKISGDNNGFSYNTAQGTFYNFYDDYVDMEDVSMISPLAKGAFAYYRYKFEGNFYDENNNQISKIKVIPRRDKEPVFEGYIYIVDDSWAIYAIDLDIKGYRIRQNILDVLTLQQNFSYNATNGIWAKNSQTFDIKAGMFGVGFTGKMTHVYSNYVFHDKFEKGTFTKELVAFEKDSNKKDSIYWTGVRPVPLTGEEHTDYVKKDSIAAYHQTDAYKDSIMKGRNKFHVFDVISGYDYRNEANHTYFNYDGILQVPMYNTVQGWNIGTKISFNKSNTEKNRYFSIWSAFNYGLAEDRFRAEGGFSQKLGKVGTFYVSGGNTINQFNPAEPISPLMNSISTLFFKDNYMKLYDKTYAKISQSRWIFNGLTMTGSLEYLRRRPVFNNTDYVFIKNDHDYTSNNPLDPTNNTSAPFEKHELYKVNISGNIRFGQKYITRPDGKIPVTEVNYPGVSFMYEKAFSSTVKGYEYDFIAARVSYSETFANKGTFGFNVKGGKFFNADKIAFMDYKHFNGNQTHVGTSEAYLNVFNLLPYYSHSTNDSYLEGHIEHNDKGYLMNKIPLLADLQWNLVVGYHGIATPDNKPYQEFTVGFDNVGFGKFRVLRIDYVRAYQGSGFATDGIIFGLKFLDIL</sequence>